<dbReference type="InterPro" id="IPR035919">
    <property type="entry name" value="EAL_sf"/>
</dbReference>
<evidence type="ECO:0000259" key="1">
    <source>
        <dbReference type="PROSITE" id="PS50883"/>
    </source>
</evidence>
<sequence length="286" mass="32141">MIKPYISFMEDAAILHYLRHINIKVKREITELRRLAEFLRVMNQEALSTFYQPIVELATGQTMGHEALNRPPASQLFHSADIFYEFAAKTEYTSRLDRYCRRVSLTRYVGSASVAGFGGSELLFINVSPGILNDERYKSGETVSLLKQLGLTPSRVVLELTERQAVHDYVGFEKTLAHYRKQGFRIAVDDAGSGYNSLKTLVYLKPEFIKLDKSLIRGINGNREQQHLLGLIREYAQASGTRVIAEGIETEAELKYLREAAIDYGQGYLVGRPESSPAAGCIPAIV</sequence>
<dbReference type="SUPFAM" id="SSF141868">
    <property type="entry name" value="EAL domain-like"/>
    <property type="match status" value="1"/>
</dbReference>
<evidence type="ECO:0000313" key="2">
    <source>
        <dbReference type="EMBL" id="RQW13838.1"/>
    </source>
</evidence>
<reference evidence="2 3" key="1">
    <citation type="submission" date="2018-11" db="EMBL/GenBank/DDBJ databases">
        <title>Genome sequence of strain 7197.</title>
        <authorList>
            <person name="Gao J."/>
            <person name="Sun J."/>
        </authorList>
    </citation>
    <scope>NUCLEOTIDE SEQUENCE [LARGE SCALE GENOMIC DNA]</scope>
    <source>
        <strain evidence="2 3">7197</strain>
    </source>
</reference>
<evidence type="ECO:0000313" key="3">
    <source>
        <dbReference type="Proteomes" id="UP000282529"/>
    </source>
</evidence>
<dbReference type="AlphaFoldDB" id="A0A3N9PC77"/>
<dbReference type="Proteomes" id="UP000282529">
    <property type="component" value="Unassembled WGS sequence"/>
</dbReference>
<dbReference type="GO" id="GO:0071111">
    <property type="term" value="F:cyclic-guanylate-specific phosphodiesterase activity"/>
    <property type="evidence" value="ECO:0007669"/>
    <property type="project" value="InterPro"/>
</dbReference>
<dbReference type="InterPro" id="IPR001633">
    <property type="entry name" value="EAL_dom"/>
</dbReference>
<name>A0A3N9PC77_9BACL</name>
<organism evidence="2 3">
    <name type="scientific">Paenibacillus rhizophilus</name>
    <dbReference type="NCBI Taxonomy" id="1850366"/>
    <lineage>
        <taxon>Bacteria</taxon>
        <taxon>Bacillati</taxon>
        <taxon>Bacillota</taxon>
        <taxon>Bacilli</taxon>
        <taxon>Bacillales</taxon>
        <taxon>Paenibacillaceae</taxon>
        <taxon>Paenibacillus</taxon>
    </lineage>
</organism>
<dbReference type="PROSITE" id="PS50883">
    <property type="entry name" value="EAL"/>
    <property type="match status" value="1"/>
</dbReference>
<dbReference type="PANTHER" id="PTHR33121:SF76">
    <property type="entry name" value="SIGNALING PROTEIN"/>
    <property type="match status" value="1"/>
</dbReference>
<feature type="domain" description="EAL" evidence="1">
    <location>
        <begin position="28"/>
        <end position="286"/>
    </location>
</feature>
<dbReference type="CDD" id="cd01948">
    <property type="entry name" value="EAL"/>
    <property type="match status" value="1"/>
</dbReference>
<protein>
    <submittedName>
        <fullName evidence="2">EAL domain-containing protein</fullName>
    </submittedName>
</protein>
<dbReference type="EMBL" id="RQPI01000001">
    <property type="protein sequence ID" value="RQW13838.1"/>
    <property type="molecule type" value="Genomic_DNA"/>
</dbReference>
<dbReference type="InterPro" id="IPR050706">
    <property type="entry name" value="Cyclic-di-GMP_PDE-like"/>
</dbReference>
<dbReference type="SMART" id="SM00052">
    <property type="entry name" value="EAL"/>
    <property type="match status" value="1"/>
</dbReference>
<dbReference type="Pfam" id="PF00563">
    <property type="entry name" value="EAL"/>
    <property type="match status" value="1"/>
</dbReference>
<dbReference type="Gene3D" id="3.20.20.450">
    <property type="entry name" value="EAL domain"/>
    <property type="match status" value="1"/>
</dbReference>
<accession>A0A3N9PC77</accession>
<proteinExistence type="predicted"/>
<dbReference type="OrthoDB" id="581425at2"/>
<keyword evidence="3" id="KW-1185">Reference proteome</keyword>
<dbReference type="PANTHER" id="PTHR33121">
    <property type="entry name" value="CYCLIC DI-GMP PHOSPHODIESTERASE PDEF"/>
    <property type="match status" value="1"/>
</dbReference>
<comment type="caution">
    <text evidence="2">The sequence shown here is derived from an EMBL/GenBank/DDBJ whole genome shotgun (WGS) entry which is preliminary data.</text>
</comment>
<dbReference type="RefSeq" id="WP_124694476.1">
    <property type="nucleotide sequence ID" value="NZ_JBHUFE010000016.1"/>
</dbReference>
<gene>
    <name evidence="2" type="ORF">EH198_05445</name>
</gene>